<name>A0A0C3A3T8_9AGAM</name>
<dbReference type="InParanoid" id="A0A0C3A3T8"/>
<organism evidence="1 2">
    <name type="scientific">Scleroderma citrinum Foug A</name>
    <dbReference type="NCBI Taxonomy" id="1036808"/>
    <lineage>
        <taxon>Eukaryota</taxon>
        <taxon>Fungi</taxon>
        <taxon>Dikarya</taxon>
        <taxon>Basidiomycota</taxon>
        <taxon>Agaricomycotina</taxon>
        <taxon>Agaricomycetes</taxon>
        <taxon>Agaricomycetidae</taxon>
        <taxon>Boletales</taxon>
        <taxon>Sclerodermatineae</taxon>
        <taxon>Sclerodermataceae</taxon>
        <taxon>Scleroderma</taxon>
    </lineage>
</organism>
<sequence>MLGYAQDDLPRYCSKGLGWAILLPNADPCRAQWEAAIEYDGFLLPTQTYIC</sequence>
<reference evidence="1 2" key="1">
    <citation type="submission" date="2014-04" db="EMBL/GenBank/DDBJ databases">
        <authorList>
            <consortium name="DOE Joint Genome Institute"/>
            <person name="Kuo A."/>
            <person name="Kohler A."/>
            <person name="Nagy L.G."/>
            <person name="Floudas D."/>
            <person name="Copeland A."/>
            <person name="Barry K.W."/>
            <person name="Cichocki N."/>
            <person name="Veneault-Fourrey C."/>
            <person name="LaButti K."/>
            <person name="Lindquist E.A."/>
            <person name="Lipzen A."/>
            <person name="Lundell T."/>
            <person name="Morin E."/>
            <person name="Murat C."/>
            <person name="Sun H."/>
            <person name="Tunlid A."/>
            <person name="Henrissat B."/>
            <person name="Grigoriev I.V."/>
            <person name="Hibbett D.S."/>
            <person name="Martin F."/>
            <person name="Nordberg H.P."/>
            <person name="Cantor M.N."/>
            <person name="Hua S.X."/>
        </authorList>
    </citation>
    <scope>NUCLEOTIDE SEQUENCE [LARGE SCALE GENOMIC DNA]</scope>
    <source>
        <strain evidence="1 2">Foug A</strain>
    </source>
</reference>
<dbReference type="EMBL" id="KN822075">
    <property type="protein sequence ID" value="KIM59352.1"/>
    <property type="molecule type" value="Genomic_DNA"/>
</dbReference>
<dbReference type="HOGENOM" id="CLU_3107782_0_0_1"/>
<protein>
    <submittedName>
        <fullName evidence="1">Uncharacterized protein</fullName>
    </submittedName>
</protein>
<accession>A0A0C3A3T8</accession>
<dbReference type="Proteomes" id="UP000053989">
    <property type="component" value="Unassembled WGS sequence"/>
</dbReference>
<evidence type="ECO:0000313" key="1">
    <source>
        <dbReference type="EMBL" id="KIM59352.1"/>
    </source>
</evidence>
<proteinExistence type="predicted"/>
<dbReference type="AlphaFoldDB" id="A0A0C3A3T8"/>
<gene>
    <name evidence="1" type="ORF">SCLCIDRAFT_1217924</name>
</gene>
<reference evidence="2" key="2">
    <citation type="submission" date="2015-01" db="EMBL/GenBank/DDBJ databases">
        <title>Evolutionary Origins and Diversification of the Mycorrhizal Mutualists.</title>
        <authorList>
            <consortium name="DOE Joint Genome Institute"/>
            <consortium name="Mycorrhizal Genomics Consortium"/>
            <person name="Kohler A."/>
            <person name="Kuo A."/>
            <person name="Nagy L.G."/>
            <person name="Floudas D."/>
            <person name="Copeland A."/>
            <person name="Barry K.W."/>
            <person name="Cichocki N."/>
            <person name="Veneault-Fourrey C."/>
            <person name="LaButti K."/>
            <person name="Lindquist E.A."/>
            <person name="Lipzen A."/>
            <person name="Lundell T."/>
            <person name="Morin E."/>
            <person name="Murat C."/>
            <person name="Riley R."/>
            <person name="Ohm R."/>
            <person name="Sun H."/>
            <person name="Tunlid A."/>
            <person name="Henrissat B."/>
            <person name="Grigoriev I.V."/>
            <person name="Hibbett D.S."/>
            <person name="Martin F."/>
        </authorList>
    </citation>
    <scope>NUCLEOTIDE SEQUENCE [LARGE SCALE GENOMIC DNA]</scope>
    <source>
        <strain evidence="2">Foug A</strain>
    </source>
</reference>
<keyword evidence="2" id="KW-1185">Reference proteome</keyword>
<evidence type="ECO:0000313" key="2">
    <source>
        <dbReference type="Proteomes" id="UP000053989"/>
    </source>
</evidence>